<dbReference type="EMBL" id="LN902843">
    <property type="protein sequence ID" value="CDS39380.1"/>
    <property type="molecule type" value="Genomic_DNA"/>
</dbReference>
<dbReference type="eggNOG" id="KOG0120">
    <property type="taxonomic scope" value="Eukaryota"/>
</dbReference>
<dbReference type="CDD" id="cd12230">
    <property type="entry name" value="RRM1_U2AF65"/>
    <property type="match status" value="1"/>
</dbReference>
<feature type="compositionally biased region" description="Basic and acidic residues" evidence="5">
    <location>
        <begin position="166"/>
        <end position="175"/>
    </location>
</feature>
<feature type="region of interest" description="Disordered" evidence="5">
    <location>
        <begin position="1"/>
        <end position="192"/>
    </location>
</feature>
<sequence>MQEPSVSSTTSSPHKQTTIAAEKSAKDADLKPNPNLKDTQENPGETCFTQTSLTESRVGHRSRHRTHTCSKSGRRRSRSSDRRSSRKSHNRRRHRRSRRTRSRSRHYSGNRRQHRRRHRRRYSTESSTLSSSYRSSSESRSPSHRSQHRRHASDSSQRTDLPNSRSDQDSSDAHLKAIPQGNKSMSRDVSQAPLSETLKDNITLTNGLPKLAASNPALNGLVSLLLNTTNSTNSLTDLFGSAIYGMAGNSINPTIATPSLNSTRQARRLYIGSIPLGITSETMVTFFNSELQTRGLCQSVGEPVVCAQVNSERHFAFIELRSVEETTATLSLDGINCLGSTLRIRRPRDYFPPGTNPSVHPVGHLNANAIFLTGIPTNLSEQNLCRLLSAYGTLRSFSMLRDPLTAMPRGCGFFEYTASESADLACLGLQNHPAGGGKFFAIRADYLVATPPLTSLPPLSSSLTTATAAAAVASVAAPQLSPTPVLCLDNMVSPHDIDSPEGYADVMEDVRSECLRHGAVISVHIPQPKSSTSLASITTASSTKNLGKIFVEFATAQQAHTASVALDGRKYNGRTVCTSFCDPARYAAGEFS</sequence>
<evidence type="ECO:0000256" key="2">
    <source>
        <dbReference type="ARBA" id="ARBA00022884"/>
    </source>
</evidence>
<dbReference type="InterPro" id="IPR000504">
    <property type="entry name" value="RRM_dom"/>
</dbReference>
<evidence type="ECO:0000313" key="8">
    <source>
        <dbReference type="Proteomes" id="UP000017246"/>
    </source>
</evidence>
<dbReference type="SUPFAM" id="SSF54928">
    <property type="entry name" value="RNA-binding domain, RBD"/>
    <property type="match status" value="2"/>
</dbReference>
<dbReference type="Proteomes" id="UP000017246">
    <property type="component" value="Unassembled WGS sequence"/>
</dbReference>
<name>A0A068Y4D2_ECHMU</name>
<evidence type="ECO:0000256" key="1">
    <source>
        <dbReference type="ARBA" id="ARBA00022664"/>
    </source>
</evidence>
<evidence type="ECO:0000256" key="4">
    <source>
        <dbReference type="PROSITE-ProRule" id="PRU00176"/>
    </source>
</evidence>
<evidence type="ECO:0000256" key="3">
    <source>
        <dbReference type="ARBA" id="ARBA00023187"/>
    </source>
</evidence>
<feature type="compositionally biased region" description="Basic residues" evidence="5">
    <location>
        <begin position="142"/>
        <end position="151"/>
    </location>
</feature>
<dbReference type="Gene3D" id="3.30.70.330">
    <property type="match status" value="3"/>
</dbReference>
<proteinExistence type="predicted"/>
<feature type="compositionally biased region" description="Low complexity" evidence="5">
    <location>
        <begin position="124"/>
        <end position="140"/>
    </location>
</feature>
<dbReference type="GO" id="GO:0006397">
    <property type="term" value="P:mRNA processing"/>
    <property type="evidence" value="ECO:0007669"/>
    <property type="project" value="UniProtKB-KW"/>
</dbReference>
<feature type="compositionally biased region" description="Basic residues" evidence="5">
    <location>
        <begin position="59"/>
        <end position="77"/>
    </location>
</feature>
<dbReference type="PANTHER" id="PTHR23139">
    <property type="entry name" value="RNA-BINDING PROTEIN"/>
    <property type="match status" value="1"/>
</dbReference>
<dbReference type="SMART" id="SM00360">
    <property type="entry name" value="RRM"/>
    <property type="match status" value="2"/>
</dbReference>
<dbReference type="GO" id="GO:0008380">
    <property type="term" value="P:RNA splicing"/>
    <property type="evidence" value="ECO:0007669"/>
    <property type="project" value="UniProtKB-KW"/>
</dbReference>
<keyword evidence="7" id="KW-0687">Ribonucleoprotein</keyword>
<dbReference type="OMA" id="CATICLT"/>
<feature type="domain" description="RRM" evidence="6">
    <location>
        <begin position="368"/>
        <end position="443"/>
    </location>
</feature>
<dbReference type="GO" id="GO:0003723">
    <property type="term" value="F:RNA binding"/>
    <property type="evidence" value="ECO:0007669"/>
    <property type="project" value="UniProtKB-UniRule"/>
</dbReference>
<evidence type="ECO:0000259" key="6">
    <source>
        <dbReference type="PROSITE" id="PS50102"/>
    </source>
</evidence>
<keyword evidence="8" id="KW-1185">Reference proteome</keyword>
<feature type="compositionally biased region" description="Polar residues" evidence="5">
    <location>
        <begin position="1"/>
        <end position="19"/>
    </location>
</feature>
<dbReference type="Pfam" id="PF00076">
    <property type="entry name" value="RRM_1"/>
    <property type="match status" value="1"/>
</dbReference>
<dbReference type="PROSITE" id="PS50102">
    <property type="entry name" value="RRM"/>
    <property type="match status" value="2"/>
</dbReference>
<feature type="domain" description="RRM" evidence="6">
    <location>
        <begin position="267"/>
        <end position="349"/>
    </location>
</feature>
<keyword evidence="3" id="KW-0508">mRNA splicing</keyword>
<gene>
    <name evidence="7" type="ORF">EmuJ_000688300</name>
</gene>
<dbReference type="CDD" id="cd12232">
    <property type="entry name" value="RRM3_U2AF65"/>
    <property type="match status" value="1"/>
</dbReference>
<evidence type="ECO:0000256" key="5">
    <source>
        <dbReference type="SAM" id="MobiDB-lite"/>
    </source>
</evidence>
<dbReference type="OrthoDB" id="6278137at2759"/>
<organism evidence="7 8">
    <name type="scientific">Echinococcus multilocularis</name>
    <name type="common">Fox tapeworm</name>
    <dbReference type="NCBI Taxonomy" id="6211"/>
    <lineage>
        <taxon>Eukaryota</taxon>
        <taxon>Metazoa</taxon>
        <taxon>Spiralia</taxon>
        <taxon>Lophotrochozoa</taxon>
        <taxon>Platyhelminthes</taxon>
        <taxon>Cestoda</taxon>
        <taxon>Eucestoda</taxon>
        <taxon>Cyclophyllidea</taxon>
        <taxon>Taeniidae</taxon>
        <taxon>Echinococcus</taxon>
    </lineage>
</organism>
<keyword evidence="1" id="KW-0507">mRNA processing</keyword>
<feature type="compositionally biased region" description="Basic residues" evidence="5">
    <location>
        <begin position="84"/>
        <end position="121"/>
    </location>
</feature>
<dbReference type="STRING" id="6211.A0A068Y4D2"/>
<dbReference type="GO" id="GO:1990904">
    <property type="term" value="C:ribonucleoprotein complex"/>
    <property type="evidence" value="ECO:0007669"/>
    <property type="project" value="UniProtKB-KW"/>
</dbReference>
<keyword evidence="2 4" id="KW-0694">RNA-binding</keyword>
<reference evidence="7" key="2">
    <citation type="submission" date="2015-11" db="EMBL/GenBank/DDBJ databases">
        <authorList>
            <person name="Zhang Y."/>
            <person name="Guo Z."/>
        </authorList>
    </citation>
    <scope>NUCLEOTIDE SEQUENCE</scope>
</reference>
<dbReference type="InterPro" id="IPR012677">
    <property type="entry name" value="Nucleotide-bd_a/b_plait_sf"/>
</dbReference>
<protein>
    <submittedName>
        <fullName evidence="7">U2 small nuclear ribonucleoprotein</fullName>
    </submittedName>
</protein>
<dbReference type="AlphaFoldDB" id="A0A068Y4D2"/>
<dbReference type="InterPro" id="IPR035979">
    <property type="entry name" value="RBD_domain_sf"/>
</dbReference>
<accession>A0A068Y4D2</accession>
<feature type="compositionally biased region" description="Polar residues" evidence="5">
    <location>
        <begin position="41"/>
        <end position="55"/>
    </location>
</feature>
<feature type="compositionally biased region" description="Polar residues" evidence="5">
    <location>
        <begin position="181"/>
        <end position="192"/>
    </location>
</feature>
<dbReference type="FunFam" id="3.30.70.330:FF:000097">
    <property type="entry name" value="U2 snRNP auxiliary factor large subunit"/>
    <property type="match status" value="1"/>
</dbReference>
<reference evidence="7" key="1">
    <citation type="journal article" date="2013" name="Nature">
        <title>The genomes of four tapeworm species reveal adaptations to parasitism.</title>
        <authorList>
            <person name="Tsai I.J."/>
            <person name="Zarowiecki M."/>
            <person name="Holroyd N."/>
            <person name="Garciarrubio A."/>
            <person name="Sanchez-Flores A."/>
            <person name="Brooks K.L."/>
            <person name="Tracey A."/>
            <person name="Bobes R.J."/>
            <person name="Fragoso G."/>
            <person name="Sciutto E."/>
            <person name="Aslett M."/>
            <person name="Beasley H."/>
            <person name="Bennett H.M."/>
            <person name="Cai J."/>
            <person name="Camicia F."/>
            <person name="Clark R."/>
            <person name="Cucher M."/>
            <person name="De Silva N."/>
            <person name="Day T.A."/>
            <person name="Deplazes P."/>
            <person name="Estrada K."/>
            <person name="Fernandez C."/>
            <person name="Holland P.W."/>
            <person name="Hou J."/>
            <person name="Hu S."/>
            <person name="Huckvale T."/>
            <person name="Hung S.S."/>
            <person name="Kamenetzky L."/>
            <person name="Keane J.A."/>
            <person name="Kiss F."/>
            <person name="Koziol U."/>
            <person name="Lambert O."/>
            <person name="Liu K."/>
            <person name="Luo X."/>
            <person name="Luo Y."/>
            <person name="Macchiaroli N."/>
            <person name="Nichol S."/>
            <person name="Paps J."/>
            <person name="Parkinson J."/>
            <person name="Pouchkina-Stantcheva N."/>
            <person name="Riddiford N."/>
            <person name="Rosenzvit M."/>
            <person name="Salinas G."/>
            <person name="Wasmuth J.D."/>
            <person name="Zamanian M."/>
            <person name="Zheng Y."/>
            <person name="Cai X."/>
            <person name="Soberon X."/>
            <person name="Olson P.D."/>
            <person name="Laclette J.P."/>
            <person name="Brehm K."/>
            <person name="Berriman M."/>
            <person name="Garciarrubio A."/>
            <person name="Bobes R.J."/>
            <person name="Fragoso G."/>
            <person name="Sanchez-Flores A."/>
            <person name="Estrada K."/>
            <person name="Cevallos M.A."/>
            <person name="Morett E."/>
            <person name="Gonzalez V."/>
            <person name="Portillo T."/>
            <person name="Ochoa-Leyva A."/>
            <person name="Jose M.V."/>
            <person name="Sciutto E."/>
            <person name="Landa A."/>
            <person name="Jimenez L."/>
            <person name="Valdes V."/>
            <person name="Carrero J.C."/>
            <person name="Larralde C."/>
            <person name="Morales-Montor J."/>
            <person name="Limon-Lason J."/>
            <person name="Soberon X."/>
            <person name="Laclette J.P."/>
        </authorList>
    </citation>
    <scope>NUCLEOTIDE SEQUENCE [LARGE SCALE GENOMIC DNA]</scope>
</reference>
<evidence type="ECO:0000313" key="7">
    <source>
        <dbReference type="EMBL" id="CDS39380.1"/>
    </source>
</evidence>